<protein>
    <submittedName>
        <fullName evidence="3">NADPH:quinone reductase</fullName>
    </submittedName>
</protein>
<dbReference type="SUPFAM" id="SSF50129">
    <property type="entry name" value="GroES-like"/>
    <property type="match status" value="1"/>
</dbReference>
<dbReference type="AlphaFoldDB" id="A0A0P8C6G9"/>
<sequence>MKAAQIKNYGGSEVVKINNAPKPSVSRGRLLIEVHASGVNPVDWKIREGYMKQMAPLQFPATLGGDFSGIVAELGEDVSGFEKGDEIYGQASITRGGSGSFAEFATADVNTAAHKPKNLSHVEAAALPLTGVSAWQALVDHIGLSRGKKILIHGGAGGIGTIAIQLARHLGAYVAATAGAKDLQYVKELGADEAIDYKNQSFENMLHNYDAVYDTVGGETYVKSFRVLKKGGIIVSMLEQPRSELMEQYGVNAIGQFTQINSERLSKVAELADKRVIKVHVDKTFPLEQAGEALEYLQSGHPRGKVVLKMKKN</sequence>
<proteinExistence type="predicted"/>
<dbReference type="Gene3D" id="3.90.180.10">
    <property type="entry name" value="Medium-chain alcohol dehydrogenases, catalytic domain"/>
    <property type="match status" value="1"/>
</dbReference>
<dbReference type="GO" id="GO:0030554">
    <property type="term" value="F:adenyl nucleotide binding"/>
    <property type="evidence" value="ECO:0007669"/>
    <property type="project" value="UniProtKB-ARBA"/>
</dbReference>
<dbReference type="SUPFAM" id="SSF51735">
    <property type="entry name" value="NAD(P)-binding Rossmann-fold domains"/>
    <property type="match status" value="1"/>
</dbReference>
<dbReference type="GO" id="GO:0043168">
    <property type="term" value="F:anion binding"/>
    <property type="evidence" value="ECO:0007669"/>
    <property type="project" value="UniProtKB-ARBA"/>
</dbReference>
<reference evidence="3 4" key="1">
    <citation type="submission" date="2015-09" db="EMBL/GenBank/DDBJ databases">
        <title>A metagenomics-based metabolic model of nitrate-dependent anaerobic oxidation of methane by Methanoperedens-like archaea.</title>
        <authorList>
            <person name="Arshad A."/>
            <person name="Speth D.R."/>
            <person name="De Graaf R.M."/>
            <person name="Op Den Camp H.J."/>
            <person name="Jetten M.S."/>
            <person name="Welte C.U."/>
        </authorList>
    </citation>
    <scope>NUCLEOTIDE SEQUENCE [LARGE SCALE GENOMIC DNA]</scope>
</reference>
<dbReference type="Pfam" id="PF08240">
    <property type="entry name" value="ADH_N"/>
    <property type="match status" value="1"/>
</dbReference>
<organism evidence="3 4">
    <name type="scientific">Candidatus Methanoperedens nitratireducens</name>
    <dbReference type="NCBI Taxonomy" id="1392998"/>
    <lineage>
        <taxon>Archaea</taxon>
        <taxon>Methanobacteriati</taxon>
        <taxon>Methanobacteriota</taxon>
        <taxon>Stenosarchaea group</taxon>
        <taxon>Methanomicrobia</taxon>
        <taxon>Methanosarcinales</taxon>
        <taxon>ANME-2 cluster</taxon>
        <taxon>Candidatus Methanoperedentaceae</taxon>
        <taxon>Candidatus Methanoperedens</taxon>
    </lineage>
</organism>
<dbReference type="InterPro" id="IPR020843">
    <property type="entry name" value="ER"/>
</dbReference>
<dbReference type="GO" id="GO:0044281">
    <property type="term" value="P:small molecule metabolic process"/>
    <property type="evidence" value="ECO:0007669"/>
    <property type="project" value="UniProtKB-ARBA"/>
</dbReference>
<dbReference type="Gene3D" id="3.40.50.720">
    <property type="entry name" value="NAD(P)-binding Rossmann-like Domain"/>
    <property type="match status" value="1"/>
</dbReference>
<name>A0A0P8C6G9_9EURY</name>
<accession>A0A0P8C6G9</accession>
<evidence type="ECO:0000313" key="3">
    <source>
        <dbReference type="EMBL" id="KPQ42335.1"/>
    </source>
</evidence>
<evidence type="ECO:0000256" key="1">
    <source>
        <dbReference type="ARBA" id="ARBA00023002"/>
    </source>
</evidence>
<evidence type="ECO:0000313" key="4">
    <source>
        <dbReference type="Proteomes" id="UP000050360"/>
    </source>
</evidence>
<dbReference type="PROSITE" id="PS01162">
    <property type="entry name" value="QOR_ZETA_CRYSTAL"/>
    <property type="match status" value="1"/>
</dbReference>
<dbReference type="InterPro" id="IPR050700">
    <property type="entry name" value="YIM1/Zinc_Alcohol_DH_Fams"/>
</dbReference>
<dbReference type="CDD" id="cd05289">
    <property type="entry name" value="MDR_like_2"/>
    <property type="match status" value="1"/>
</dbReference>
<dbReference type="PANTHER" id="PTHR11695:SF294">
    <property type="entry name" value="RETICULON-4-INTERACTING PROTEIN 1, MITOCHONDRIAL"/>
    <property type="match status" value="1"/>
</dbReference>
<dbReference type="GO" id="GO:0008270">
    <property type="term" value="F:zinc ion binding"/>
    <property type="evidence" value="ECO:0007669"/>
    <property type="project" value="InterPro"/>
</dbReference>
<dbReference type="SMART" id="SM00829">
    <property type="entry name" value="PKS_ER"/>
    <property type="match status" value="1"/>
</dbReference>
<evidence type="ECO:0000259" key="2">
    <source>
        <dbReference type="SMART" id="SM00829"/>
    </source>
</evidence>
<dbReference type="InterPro" id="IPR013154">
    <property type="entry name" value="ADH-like_N"/>
</dbReference>
<dbReference type="EMBL" id="LKCM01000237">
    <property type="protein sequence ID" value="KPQ42335.1"/>
    <property type="molecule type" value="Genomic_DNA"/>
</dbReference>
<comment type="caution">
    <text evidence="3">The sequence shown here is derived from an EMBL/GenBank/DDBJ whole genome shotgun (WGS) entry which is preliminary data.</text>
</comment>
<dbReference type="Proteomes" id="UP000050360">
    <property type="component" value="Unassembled WGS sequence"/>
</dbReference>
<dbReference type="InterPro" id="IPR011032">
    <property type="entry name" value="GroES-like_sf"/>
</dbReference>
<dbReference type="PATRIC" id="fig|1719120.3.peg.3314"/>
<dbReference type="PANTHER" id="PTHR11695">
    <property type="entry name" value="ALCOHOL DEHYDROGENASE RELATED"/>
    <property type="match status" value="1"/>
</dbReference>
<keyword evidence="1" id="KW-0560">Oxidoreductase</keyword>
<dbReference type="InterPro" id="IPR036291">
    <property type="entry name" value="NAD(P)-bd_dom_sf"/>
</dbReference>
<dbReference type="Pfam" id="PF13602">
    <property type="entry name" value="ADH_zinc_N_2"/>
    <property type="match status" value="1"/>
</dbReference>
<dbReference type="GO" id="GO:0016616">
    <property type="term" value="F:oxidoreductase activity, acting on the CH-OH group of donors, NAD or NADP as acceptor"/>
    <property type="evidence" value="ECO:0007669"/>
    <property type="project" value="UniProtKB-ARBA"/>
</dbReference>
<gene>
    <name evidence="3" type="ORF">MPEBLZ_03051</name>
</gene>
<dbReference type="InterPro" id="IPR002364">
    <property type="entry name" value="Quin_OxRdtase/zeta-crystal_CS"/>
</dbReference>
<feature type="domain" description="Enoyl reductase (ER)" evidence="2">
    <location>
        <begin position="10"/>
        <end position="308"/>
    </location>
</feature>